<dbReference type="Proteomes" id="UP001576774">
    <property type="component" value="Unassembled WGS sequence"/>
</dbReference>
<dbReference type="Gene3D" id="1.25.40.10">
    <property type="entry name" value="Tetratricopeptide repeat domain"/>
    <property type="match status" value="3"/>
</dbReference>
<dbReference type="Pfam" id="PF13424">
    <property type="entry name" value="TPR_12"/>
    <property type="match status" value="2"/>
</dbReference>
<reference evidence="2 3" key="1">
    <citation type="submission" date="2024-09" db="EMBL/GenBank/DDBJ databases">
        <title>Floridaenema gen nov. (Aerosakkonemataceae, Aerosakkonematales ord. nov., Cyanobacteria) from benthic tropical and subtropical fresh waters, with the description of four new species.</title>
        <authorList>
            <person name="Moretto J.A."/>
            <person name="Berthold D.E."/>
            <person name="Lefler F.W."/>
            <person name="Huang I.-S."/>
            <person name="Laughinghouse H. IV."/>
        </authorList>
    </citation>
    <scope>NUCLEOTIDE SEQUENCE [LARGE SCALE GENOMIC DNA]</scope>
    <source>
        <strain evidence="2 3">BLCC-F46</strain>
    </source>
</reference>
<sequence length="395" mass="45389">MDNLNSLNLEKRLELEAAYLKSSNEFVLEYLGIEPQALRYIKSSLKRSHYRAAISWLIKYQPQPNVSNLEKVKGYLETFHHLFEISAWNQALKVVTINISAYENNQLHNQLFNWGYYRELAAFYQGFLDYLENLEPYYKTILLYGMGKVYYALGYLTKAINCYQQALELARTLPDNQQEGAILNGLGLVYFSLGNYTQAINCYEQDLAIAWKNDNRQGQAAALNNLGLVFCKQEKFCKAIKYQKESLRISRQSPDHSAEGRALGSLAQAYTGCKKYDRAIEYHQQHLTIMRRIENRAGEAEALCNLGITIAKVKEVEFNQALKIEDYSEALKYLYQALKISREIGIRLTEANVMLNLTVIYQKLGERNLVFKYCQQALSITGELGIPLESLKHLG</sequence>
<keyword evidence="3" id="KW-1185">Reference proteome</keyword>
<dbReference type="PANTHER" id="PTHR10098">
    <property type="entry name" value="RAPSYN-RELATED"/>
    <property type="match status" value="1"/>
</dbReference>
<dbReference type="InterPro" id="IPR019734">
    <property type="entry name" value="TPR_rpt"/>
</dbReference>
<name>A0ABV4X5F6_9CYAN</name>
<dbReference type="SUPFAM" id="SSF48452">
    <property type="entry name" value="TPR-like"/>
    <property type="match status" value="2"/>
</dbReference>
<gene>
    <name evidence="2" type="ORF">ACE1CC_12980</name>
</gene>
<evidence type="ECO:0000313" key="2">
    <source>
        <dbReference type="EMBL" id="MFB2877761.1"/>
    </source>
</evidence>
<feature type="repeat" description="TPR" evidence="1">
    <location>
        <begin position="180"/>
        <end position="213"/>
    </location>
</feature>
<evidence type="ECO:0000256" key="1">
    <source>
        <dbReference type="PROSITE-ProRule" id="PRU00339"/>
    </source>
</evidence>
<evidence type="ECO:0000313" key="3">
    <source>
        <dbReference type="Proteomes" id="UP001576774"/>
    </source>
</evidence>
<feature type="repeat" description="TPR" evidence="1">
    <location>
        <begin position="140"/>
        <end position="173"/>
    </location>
</feature>
<keyword evidence="1" id="KW-0802">TPR repeat</keyword>
<accession>A0ABV4X5F6</accession>
<dbReference type="SMART" id="SM00028">
    <property type="entry name" value="TPR"/>
    <property type="match status" value="6"/>
</dbReference>
<dbReference type="RefSeq" id="WP_413270855.1">
    <property type="nucleotide sequence ID" value="NZ_JBHFNQ010000101.1"/>
</dbReference>
<dbReference type="PROSITE" id="PS50005">
    <property type="entry name" value="TPR"/>
    <property type="match status" value="2"/>
</dbReference>
<organism evidence="2 3">
    <name type="scientific">Floridaenema aerugineum BLCC-F46</name>
    <dbReference type="NCBI Taxonomy" id="3153654"/>
    <lineage>
        <taxon>Bacteria</taxon>
        <taxon>Bacillati</taxon>
        <taxon>Cyanobacteriota</taxon>
        <taxon>Cyanophyceae</taxon>
        <taxon>Oscillatoriophycideae</taxon>
        <taxon>Aerosakkonematales</taxon>
        <taxon>Aerosakkonemataceae</taxon>
        <taxon>Floridanema</taxon>
        <taxon>Floridanema aerugineum</taxon>
    </lineage>
</organism>
<comment type="caution">
    <text evidence="2">The sequence shown here is derived from an EMBL/GenBank/DDBJ whole genome shotgun (WGS) entry which is preliminary data.</text>
</comment>
<dbReference type="EMBL" id="JBHFNQ010000101">
    <property type="protein sequence ID" value="MFB2877761.1"/>
    <property type="molecule type" value="Genomic_DNA"/>
</dbReference>
<protein>
    <submittedName>
        <fullName evidence="2">Tetratricopeptide repeat protein</fullName>
    </submittedName>
</protein>
<proteinExistence type="predicted"/>
<dbReference type="InterPro" id="IPR011990">
    <property type="entry name" value="TPR-like_helical_dom_sf"/>
</dbReference>